<dbReference type="AlphaFoldDB" id="A0A7I9ZH85"/>
<dbReference type="InterPro" id="IPR010221">
    <property type="entry name" value="VCBS_dom"/>
</dbReference>
<feature type="compositionally biased region" description="Basic and acidic residues" evidence="3">
    <location>
        <begin position="58"/>
        <end position="69"/>
    </location>
</feature>
<dbReference type="EMBL" id="BLLB01000002">
    <property type="protein sequence ID" value="GFH00294.1"/>
    <property type="molecule type" value="Genomic_DNA"/>
</dbReference>
<dbReference type="SUPFAM" id="SSF51126">
    <property type="entry name" value="Pectin lyase-like"/>
    <property type="match status" value="1"/>
</dbReference>
<dbReference type="Proteomes" id="UP000465304">
    <property type="component" value="Unassembled WGS sequence"/>
</dbReference>
<dbReference type="InterPro" id="IPR012334">
    <property type="entry name" value="Pectin_lyas_fold"/>
</dbReference>
<organism evidence="4 5">
    <name type="scientific">Mycolicibacterium hippocampi</name>
    <dbReference type="NCBI Taxonomy" id="659824"/>
    <lineage>
        <taxon>Bacteria</taxon>
        <taxon>Bacillati</taxon>
        <taxon>Actinomycetota</taxon>
        <taxon>Actinomycetes</taxon>
        <taxon>Mycobacteriales</taxon>
        <taxon>Mycobacteriaceae</taxon>
        <taxon>Mycolicibacterium</taxon>
    </lineage>
</organism>
<feature type="compositionally biased region" description="Low complexity" evidence="3">
    <location>
        <begin position="149"/>
        <end position="158"/>
    </location>
</feature>
<evidence type="ECO:0000256" key="2">
    <source>
        <dbReference type="ARBA" id="ARBA00023180"/>
    </source>
</evidence>
<dbReference type="NCBIfam" id="TIGR01965">
    <property type="entry name" value="VCBS_repeat"/>
    <property type="match status" value="1"/>
</dbReference>
<name>A0A7I9ZH85_9MYCO</name>
<dbReference type="PANTHER" id="PTHR42970:SF1">
    <property type="entry name" value="PECTATE LYASE C-RELATED"/>
    <property type="match status" value="1"/>
</dbReference>
<keyword evidence="1" id="KW-0479">Metal-binding</keyword>
<dbReference type="Gene3D" id="2.60.40.3440">
    <property type="match status" value="1"/>
</dbReference>
<keyword evidence="2" id="KW-0325">Glycoprotein</keyword>
<evidence type="ECO:0000256" key="3">
    <source>
        <dbReference type="SAM" id="MobiDB-lite"/>
    </source>
</evidence>
<dbReference type="InterPro" id="IPR052063">
    <property type="entry name" value="Polysaccharide_Lyase_1"/>
</dbReference>
<dbReference type="RefSeq" id="WP_163887284.1">
    <property type="nucleotide sequence ID" value="NZ_BLLB01000002.1"/>
</dbReference>
<sequence>MDATTFAARFVPVAAMLGVGTVIAISGGAVAFAEPSDAAPSSVERTDDSVSSTSTADDVTKSRRDRDDADAGAAPGATGPAGRDSQDDADEAGPEPEPAETEDFEASDSSPTVQNPDPDDTIATADEVSDHPPVRTTSSAAVSEPSGPANTADSAAARNAAQANPIADFFDGIAALFNNRTPTQTGQATDGSVTGALNVTDPDSHTQVYTVAAAPAHGTVVVDPDGNYLYTPDRMYAQTGVTDSFEVTVSDAESGFHIHGFLGWVNLLSFGLFGNSRHTSTSRVSVVVAPFALPNTAPTGHAVVGNPEPLSGVVTGVVVGSDPDGDVLTYRGSGTTSKGAVVVTSAGAFTYTPTTAARDNAAAPTATAADRADTFVVTVDDGRGATASVPVTVAIGPAATSALAAFPGAEGFGSAATGGRGGSVVYVTNTNASGVGSLQWAIDQPGAKYVLFKVSGLIDTQIHLTNGNVTIAGQSSPGGITIRGFVTDETPYQDQTVRAPTDFAENWILQHVRIRPGTGGRSDDGLRLRYTRNGIVDHVSIGNATDEAVEISYSNNVTIQNSIIAETLGGHSFYGGVLMNYSNPAHGFGLDDVSLHHNIFNRIEGRLPEGSRESAAAAGSTMNLELSNNLYWDPRFFVALGVDTNVVTDASGNPYPIYWNLNAVNNHFRTGAQFPYGMFDDQILRVPGNRLYVSGNTMSLYSTRSDYELFYCCNDYSSVSDPDDSAGRAQQLLARHPFPDITYTPTDLLRAELLNRVGAWPRDPMDTRLLQDVAADRISSATPSVNPAGDALLPPYSGMAPDAPTDTDGDGMPDVWEIARGLDPYFANHNGDHLSTLGYTDLEVYLHELSAARMTL</sequence>
<accession>A0A7I9ZH85</accession>
<proteinExistence type="predicted"/>
<feature type="compositionally biased region" description="Acidic residues" evidence="3">
    <location>
        <begin position="87"/>
        <end position="106"/>
    </location>
</feature>
<dbReference type="PANTHER" id="PTHR42970">
    <property type="entry name" value="PECTATE LYASE C-RELATED"/>
    <property type="match status" value="1"/>
</dbReference>
<reference evidence="4 5" key="1">
    <citation type="journal article" date="2019" name="Emerg. Microbes Infect.">
        <title>Comprehensive subspecies identification of 175 nontuberculous mycobacteria species based on 7547 genomic profiles.</title>
        <authorList>
            <person name="Matsumoto Y."/>
            <person name="Kinjo T."/>
            <person name="Motooka D."/>
            <person name="Nabeya D."/>
            <person name="Jung N."/>
            <person name="Uechi K."/>
            <person name="Horii T."/>
            <person name="Iida T."/>
            <person name="Fujita J."/>
            <person name="Nakamura S."/>
        </authorList>
    </citation>
    <scope>NUCLEOTIDE SEQUENCE [LARGE SCALE GENOMIC DNA]</scope>
    <source>
        <strain evidence="4 5">JCM 30996</strain>
    </source>
</reference>
<gene>
    <name evidence="4" type="ORF">MHIP_07770</name>
</gene>
<evidence type="ECO:0000313" key="4">
    <source>
        <dbReference type="EMBL" id="GFH00294.1"/>
    </source>
</evidence>
<feature type="compositionally biased region" description="Low complexity" evidence="3">
    <location>
        <begin position="71"/>
        <end position="83"/>
    </location>
</feature>
<dbReference type="Pfam" id="PF17963">
    <property type="entry name" value="Big_9"/>
    <property type="match status" value="2"/>
</dbReference>
<evidence type="ECO:0000256" key="1">
    <source>
        <dbReference type="ARBA" id="ARBA00022723"/>
    </source>
</evidence>
<dbReference type="Gene3D" id="2.160.20.10">
    <property type="entry name" value="Single-stranded right-handed beta-helix, Pectin lyase-like"/>
    <property type="match status" value="1"/>
</dbReference>
<comment type="caution">
    <text evidence="4">The sequence shown here is derived from an EMBL/GenBank/DDBJ whole genome shotgun (WGS) entry which is preliminary data.</text>
</comment>
<dbReference type="InterPro" id="IPR011050">
    <property type="entry name" value="Pectin_lyase_fold/virulence"/>
</dbReference>
<dbReference type="GO" id="GO:0046872">
    <property type="term" value="F:metal ion binding"/>
    <property type="evidence" value="ECO:0007669"/>
    <property type="project" value="UniProtKB-KW"/>
</dbReference>
<evidence type="ECO:0000313" key="5">
    <source>
        <dbReference type="Proteomes" id="UP000465304"/>
    </source>
</evidence>
<feature type="region of interest" description="Disordered" evidence="3">
    <location>
        <begin position="34"/>
        <end position="158"/>
    </location>
</feature>
<protein>
    <submittedName>
        <fullName evidence="4">Uncharacterized protein</fullName>
    </submittedName>
</protein>
<keyword evidence="5" id="KW-1185">Reference proteome</keyword>